<evidence type="ECO:0000256" key="5">
    <source>
        <dbReference type="SAM" id="MobiDB-lite"/>
    </source>
</evidence>
<evidence type="ECO:0000313" key="7">
    <source>
        <dbReference type="EMBL" id="ALC82116.1"/>
    </source>
</evidence>
<protein>
    <recommendedName>
        <fullName evidence="6">Zinc finger DksA/TraR C4-type domain-containing protein</fullName>
    </recommendedName>
</protein>
<accession>A0A0M3R9W1</accession>
<keyword evidence="8" id="KW-1185">Reference proteome</keyword>
<dbReference type="RefSeq" id="WP_053603896.1">
    <property type="nucleotide sequence ID" value="NZ_CP012600.1"/>
</dbReference>
<sequence>MLTEDQKNRLKNELEAAKNELLSRLKDNNNFGTSVSFPYDSTGGLSSYDNHPGDQATELYEREKDIALYAHEREHLREIDHALDNIKKGTYGKCEVCGQDIPLDRLAVIPTAVTCKQHTPDEEVSKNRPVEEEVLHPPFGKFEHDEKNIAGYDSEDAYQEVESYGNSQTPQDMETPPVSYNDVYMESEEDVGYVEDYENFAATDLYGNPMKIYPSNEHQEYEEQLDEADSMVSWGDLPASEKKPYDE</sequence>
<keyword evidence="1" id="KW-0479">Metal-binding</keyword>
<dbReference type="NCBIfam" id="TIGR02890">
    <property type="entry name" value="bacill_yteA"/>
    <property type="match status" value="1"/>
</dbReference>
<dbReference type="EMBL" id="CP012600">
    <property type="protein sequence ID" value="ALC82116.1"/>
    <property type="molecule type" value="Genomic_DNA"/>
</dbReference>
<reference evidence="7 8" key="2">
    <citation type="journal article" date="2016" name="Int. J. Syst. Evol. Microbiol.">
        <title>Bacillus gobiensis sp. nov., isolated from a soil sample.</title>
        <authorList>
            <person name="Liu B."/>
            <person name="Liu G.H."/>
            <person name="Cetin S."/>
            <person name="Schumann P."/>
            <person name="Pan Z.Z."/>
            <person name="Chen Q.Q."/>
        </authorList>
    </citation>
    <scope>NUCLEOTIDE SEQUENCE [LARGE SCALE GENOMIC DNA]</scope>
    <source>
        <strain evidence="7 8">FJAT-4402</strain>
    </source>
</reference>
<dbReference type="Pfam" id="PF01258">
    <property type="entry name" value="zf-dskA_traR"/>
    <property type="match status" value="1"/>
</dbReference>
<keyword evidence="3" id="KW-0862">Zinc</keyword>
<dbReference type="PROSITE" id="PS51128">
    <property type="entry name" value="ZF_DKSA_2"/>
    <property type="match status" value="1"/>
</dbReference>
<name>A0A0M3R9W1_9BACI</name>
<dbReference type="GO" id="GO:0008270">
    <property type="term" value="F:zinc ion binding"/>
    <property type="evidence" value="ECO:0007669"/>
    <property type="project" value="UniProtKB-KW"/>
</dbReference>
<dbReference type="STRING" id="1441095.AM592_11225"/>
<evidence type="ECO:0000259" key="6">
    <source>
        <dbReference type="Pfam" id="PF01258"/>
    </source>
</evidence>
<feature type="compositionally biased region" description="Acidic residues" evidence="5">
    <location>
        <begin position="220"/>
        <end position="229"/>
    </location>
</feature>
<evidence type="ECO:0000256" key="4">
    <source>
        <dbReference type="PROSITE-ProRule" id="PRU00510"/>
    </source>
</evidence>
<comment type="caution">
    <text evidence="4">Lacks conserved residue(s) required for the propagation of feature annotation.</text>
</comment>
<dbReference type="SUPFAM" id="SSF57716">
    <property type="entry name" value="Glucocorticoid receptor-like (DNA-binding domain)"/>
    <property type="match status" value="1"/>
</dbReference>
<proteinExistence type="predicted"/>
<dbReference type="PANTHER" id="PTHR33823">
    <property type="entry name" value="RNA POLYMERASE-BINDING TRANSCRIPTION FACTOR DKSA-RELATED"/>
    <property type="match status" value="1"/>
</dbReference>
<evidence type="ECO:0000256" key="1">
    <source>
        <dbReference type="ARBA" id="ARBA00022723"/>
    </source>
</evidence>
<evidence type="ECO:0000313" key="8">
    <source>
        <dbReference type="Proteomes" id="UP000067625"/>
    </source>
</evidence>
<dbReference type="Gene3D" id="1.20.120.910">
    <property type="entry name" value="DksA, coiled-coil domain"/>
    <property type="match status" value="1"/>
</dbReference>
<dbReference type="OrthoDB" id="9811543at2"/>
<dbReference type="InterPro" id="IPR037187">
    <property type="entry name" value="DnaK_N"/>
</dbReference>
<dbReference type="InterPro" id="IPR014240">
    <property type="entry name" value="YteA"/>
</dbReference>
<dbReference type="AlphaFoldDB" id="A0A0M3R9W1"/>
<evidence type="ECO:0000256" key="3">
    <source>
        <dbReference type="ARBA" id="ARBA00022833"/>
    </source>
</evidence>
<keyword evidence="2" id="KW-0863">Zinc-finger</keyword>
<dbReference type="SUPFAM" id="SSF109635">
    <property type="entry name" value="DnaK suppressor protein DksA, alpha-hairpin domain"/>
    <property type="match status" value="1"/>
</dbReference>
<reference evidence="8" key="1">
    <citation type="submission" date="2015-08" db="EMBL/GenBank/DDBJ databases">
        <title>Genome sequencing project for genomic taxonomy and phylogenomics of Bacillus-like bacteria.</title>
        <authorList>
            <person name="Liu B."/>
            <person name="Wang J."/>
            <person name="Zhu Y."/>
            <person name="Liu G."/>
            <person name="Chen Q."/>
            <person name="Chen Z."/>
            <person name="Lan J."/>
            <person name="Che J."/>
            <person name="Ge C."/>
            <person name="Shi H."/>
            <person name="Pan Z."/>
            <person name="Liu X."/>
        </authorList>
    </citation>
    <scope>NUCLEOTIDE SEQUENCE [LARGE SCALE GENOMIC DNA]</scope>
    <source>
        <strain evidence="8">FJAT-4402</strain>
    </source>
</reference>
<dbReference type="PATRIC" id="fig|1441095.3.peg.2468"/>
<gene>
    <name evidence="7" type="ORF">AM592_11225</name>
</gene>
<feature type="domain" description="Zinc finger DksA/TraR C4-type" evidence="6">
    <location>
        <begin position="89"/>
        <end position="116"/>
    </location>
</feature>
<organism evidence="7 8">
    <name type="scientific">Bacillus gobiensis</name>
    <dbReference type="NCBI Taxonomy" id="1441095"/>
    <lineage>
        <taxon>Bacteria</taxon>
        <taxon>Bacillati</taxon>
        <taxon>Bacillota</taxon>
        <taxon>Bacilli</taxon>
        <taxon>Bacillales</taxon>
        <taxon>Bacillaceae</taxon>
        <taxon>Bacillus</taxon>
    </lineage>
</organism>
<dbReference type="Proteomes" id="UP000067625">
    <property type="component" value="Chromosome"/>
</dbReference>
<feature type="region of interest" description="Disordered" evidence="5">
    <location>
        <begin position="215"/>
        <end position="247"/>
    </location>
</feature>
<evidence type="ECO:0000256" key="2">
    <source>
        <dbReference type="ARBA" id="ARBA00022771"/>
    </source>
</evidence>
<dbReference type="InterPro" id="IPR000962">
    <property type="entry name" value="Znf_DskA_TraR"/>
</dbReference>
<dbReference type="PANTHER" id="PTHR33823:SF4">
    <property type="entry name" value="GENERAL STRESS PROTEIN 16O"/>
    <property type="match status" value="1"/>
</dbReference>